<evidence type="ECO:0000259" key="1">
    <source>
        <dbReference type="Pfam" id="PF00027"/>
    </source>
</evidence>
<sequence>MKIDEIIEQIHNIPANAKATLKDNISEIAHPKNHILLRADKIETSIYFIKKGIVRAFAPQKEMDITFWFGEEGETILSMRSYVERKRSYENVELLEDCELYELKIDRLNELYNRDINIANWGRKLAEKELLKLESRFVSTALLSAKERYDGLMADSPSLIQRAPLKYIASYLGITPVSLSRIRKEK</sequence>
<evidence type="ECO:0000313" key="3">
    <source>
        <dbReference type="Proteomes" id="UP000028007"/>
    </source>
</evidence>
<organism evidence="2 3">
    <name type="scientific">Pedobacter antarcticus 4BY</name>
    <dbReference type="NCBI Taxonomy" id="1358423"/>
    <lineage>
        <taxon>Bacteria</taxon>
        <taxon>Pseudomonadati</taxon>
        <taxon>Bacteroidota</taxon>
        <taxon>Sphingobacteriia</taxon>
        <taxon>Sphingobacteriales</taxon>
        <taxon>Sphingobacteriaceae</taxon>
        <taxon>Pedobacter</taxon>
    </lineage>
</organism>
<dbReference type="InterPro" id="IPR014710">
    <property type="entry name" value="RmlC-like_jellyroll"/>
</dbReference>
<dbReference type="SUPFAM" id="SSF51206">
    <property type="entry name" value="cAMP-binding domain-like"/>
    <property type="match status" value="1"/>
</dbReference>
<reference evidence="2 3" key="1">
    <citation type="journal article" date="1992" name="Int. J. Syst. Bacteriol.">
        <title>Sphingobacterium antarcticus sp. nov. a Psychrotrophic Bacterium from the Soils of Schirmacher Oasis, Antarctica.</title>
        <authorList>
            <person name="Shivaji S."/>
            <person name="Ray M.K."/>
            <person name="Rao N.S."/>
            <person name="Saiserr L."/>
            <person name="Jagannadham M.V."/>
            <person name="Kumar G.S."/>
            <person name="Reddy G."/>
            <person name="Bhargava P.M."/>
        </authorList>
    </citation>
    <scope>NUCLEOTIDE SEQUENCE [LARGE SCALE GENOMIC DNA]</scope>
    <source>
        <strain evidence="2 3">4BY</strain>
    </source>
</reference>
<evidence type="ECO:0000313" key="2">
    <source>
        <dbReference type="EMBL" id="KEQ28709.1"/>
    </source>
</evidence>
<accession>A0A081PDD6</accession>
<dbReference type="InterPro" id="IPR018490">
    <property type="entry name" value="cNMP-bd_dom_sf"/>
</dbReference>
<proteinExistence type="predicted"/>
<dbReference type="EMBL" id="JNFF01000110">
    <property type="protein sequence ID" value="KEQ28709.1"/>
    <property type="molecule type" value="Genomic_DNA"/>
</dbReference>
<dbReference type="Gene3D" id="2.60.120.10">
    <property type="entry name" value="Jelly Rolls"/>
    <property type="match status" value="1"/>
</dbReference>
<protein>
    <submittedName>
        <fullName evidence="2">Cyclic nucleotide-binding protein</fullName>
    </submittedName>
</protein>
<keyword evidence="3" id="KW-1185">Reference proteome</keyword>
<gene>
    <name evidence="2" type="ORF">N180_04770</name>
</gene>
<dbReference type="eggNOG" id="COG0664">
    <property type="taxonomic scope" value="Bacteria"/>
</dbReference>
<dbReference type="Proteomes" id="UP000028007">
    <property type="component" value="Unassembled WGS sequence"/>
</dbReference>
<comment type="caution">
    <text evidence="2">The sequence shown here is derived from an EMBL/GenBank/DDBJ whole genome shotgun (WGS) entry which is preliminary data.</text>
</comment>
<dbReference type="RefSeq" id="WP_037443755.1">
    <property type="nucleotide sequence ID" value="NZ_JNFF01000110.1"/>
</dbReference>
<name>A0A081PDD6_9SPHI</name>
<dbReference type="AlphaFoldDB" id="A0A081PDD6"/>
<dbReference type="OrthoDB" id="680421at2"/>
<dbReference type="InterPro" id="IPR000595">
    <property type="entry name" value="cNMP-bd_dom"/>
</dbReference>
<dbReference type="Pfam" id="PF00027">
    <property type="entry name" value="cNMP_binding"/>
    <property type="match status" value="1"/>
</dbReference>
<feature type="domain" description="Cyclic nucleotide-binding" evidence="1">
    <location>
        <begin position="31"/>
        <end position="115"/>
    </location>
</feature>